<keyword evidence="1" id="KW-1133">Transmembrane helix</keyword>
<keyword evidence="1" id="KW-0812">Transmembrane</keyword>
<organism evidence="2 3">
    <name type="scientific">Corynebacterium ureicelerivorans</name>
    <dbReference type="NCBI Taxonomy" id="401472"/>
    <lineage>
        <taxon>Bacteria</taxon>
        <taxon>Bacillati</taxon>
        <taxon>Actinomycetota</taxon>
        <taxon>Actinomycetes</taxon>
        <taxon>Mycobacteriales</taxon>
        <taxon>Corynebacteriaceae</taxon>
        <taxon>Corynebacterium</taxon>
    </lineage>
</organism>
<feature type="transmembrane region" description="Helical" evidence="1">
    <location>
        <begin position="105"/>
        <end position="123"/>
    </location>
</feature>
<keyword evidence="1" id="KW-0472">Membrane</keyword>
<dbReference type="AlphaFoldDB" id="A0A077HHE8"/>
<dbReference type="OrthoDB" id="4410589at2"/>
<dbReference type="Proteomes" id="UP000028939">
    <property type="component" value="Chromosome"/>
</dbReference>
<dbReference type="KEGG" id="cuv:CUREI_03360"/>
<evidence type="ECO:0000313" key="3">
    <source>
        <dbReference type="Proteomes" id="UP000028939"/>
    </source>
</evidence>
<reference evidence="2 3" key="1">
    <citation type="submission" date="2014-08" db="EMBL/GenBank/DDBJ databases">
        <title>Complete genome sequence of Corynebacterium ureicelerivorans DSM 45051, a lipophilic and urea-splitting isolate from a blood culture of a septicaemia patient.</title>
        <authorList>
            <person name="Tippelt A."/>
            <person name="Albersmeier A."/>
            <person name="Brinkrolf K."/>
            <person name="Ruckert C."/>
            <person name="Tauch A."/>
        </authorList>
    </citation>
    <scope>NUCLEOTIDE SEQUENCE [LARGE SCALE GENOMIC DNA]</scope>
    <source>
        <strain evidence="2 3">IMMIB RIV-2301</strain>
    </source>
</reference>
<name>A0A077HHE8_9CORY</name>
<protein>
    <submittedName>
        <fullName evidence="2">Uncharacterized protein</fullName>
    </submittedName>
</protein>
<dbReference type="EMBL" id="CP009215">
    <property type="protein sequence ID" value="AIL96458.1"/>
    <property type="molecule type" value="Genomic_DNA"/>
</dbReference>
<gene>
    <name evidence="2" type="ORF">CUREI_03360</name>
</gene>
<feature type="transmembrane region" description="Helical" evidence="1">
    <location>
        <begin position="135"/>
        <end position="158"/>
    </location>
</feature>
<evidence type="ECO:0000256" key="1">
    <source>
        <dbReference type="SAM" id="Phobius"/>
    </source>
</evidence>
<feature type="transmembrane region" description="Helical" evidence="1">
    <location>
        <begin position="54"/>
        <end position="72"/>
    </location>
</feature>
<dbReference type="HOGENOM" id="CLU_127547_0_0_11"/>
<sequence length="165" mass="18697">MNRIDAIRKQDPLNAKRFRNPRDVRWLIVVFFAGIAVAIAGTVVGLASDTHWPSVFPLTAGMLISMYCWSMLRAAHDHVDTAPDDQVDEYERHVLDVWRKRALKAYSALTGIGGFVFMMLGVLRDTDSSVALMAAGYFMLFTFLIIYPLPMVGFAVTFNRKEEYK</sequence>
<proteinExistence type="predicted"/>
<evidence type="ECO:0000313" key="2">
    <source>
        <dbReference type="EMBL" id="AIL96458.1"/>
    </source>
</evidence>
<accession>A0A077HHE8</accession>
<dbReference type="RefSeq" id="WP_038610376.1">
    <property type="nucleotide sequence ID" value="NZ_CAMIAM010000045.1"/>
</dbReference>
<keyword evidence="3" id="KW-1185">Reference proteome</keyword>
<feature type="transmembrane region" description="Helical" evidence="1">
    <location>
        <begin position="26"/>
        <end position="48"/>
    </location>
</feature>
<dbReference type="STRING" id="401472.CUREI_03360"/>